<accession>A0A2S0MSZ1</accession>
<evidence type="ECO:0000313" key="5">
    <source>
        <dbReference type="Proteomes" id="UP000237655"/>
    </source>
</evidence>
<reference evidence="5" key="1">
    <citation type="submission" date="2018-03" db="EMBL/GenBank/DDBJ databases">
        <title>Genomic analysis of the strain SH-1 isolated from shrimp intestine.</title>
        <authorList>
            <person name="Kim Y.-S."/>
            <person name="Kim S.-E."/>
            <person name="Kim K.-H."/>
        </authorList>
    </citation>
    <scope>NUCLEOTIDE SEQUENCE [LARGE SCALE GENOMIC DNA]</scope>
    <source>
        <strain evidence="5">SH-1</strain>
    </source>
</reference>
<dbReference type="PANTHER" id="PTHR44154:SF1">
    <property type="entry name" value="QUINONE OXIDOREDUCTASE"/>
    <property type="match status" value="1"/>
</dbReference>
<feature type="transmembrane region" description="Helical" evidence="2">
    <location>
        <begin position="256"/>
        <end position="275"/>
    </location>
</feature>
<keyword evidence="5" id="KW-1185">Reference proteome</keyword>
<dbReference type="InterPro" id="IPR036291">
    <property type="entry name" value="NAD(P)-bd_dom_sf"/>
</dbReference>
<dbReference type="InterPro" id="IPR020843">
    <property type="entry name" value="ER"/>
</dbReference>
<dbReference type="Pfam" id="PF00107">
    <property type="entry name" value="ADH_zinc_N"/>
    <property type="match status" value="1"/>
</dbReference>
<evidence type="ECO:0000256" key="1">
    <source>
        <dbReference type="ARBA" id="ARBA00022857"/>
    </source>
</evidence>
<organism evidence="4 5">
    <name type="scientific">Pukyongiella litopenaei</name>
    <dbReference type="NCBI Taxonomy" id="2605946"/>
    <lineage>
        <taxon>Bacteria</taxon>
        <taxon>Pseudomonadati</taxon>
        <taxon>Pseudomonadota</taxon>
        <taxon>Alphaproteobacteria</taxon>
        <taxon>Rhodobacterales</taxon>
        <taxon>Paracoccaceae</taxon>
        <taxon>Pukyongiella</taxon>
    </lineage>
</organism>
<dbReference type="InterPro" id="IPR051603">
    <property type="entry name" value="Zinc-ADH_QOR/CCCR"/>
</dbReference>
<dbReference type="InterPro" id="IPR013154">
    <property type="entry name" value="ADH-like_N"/>
</dbReference>
<dbReference type="CDD" id="cd08253">
    <property type="entry name" value="zeta_crystallin"/>
    <property type="match status" value="1"/>
</dbReference>
<dbReference type="Pfam" id="PF08240">
    <property type="entry name" value="ADH_N"/>
    <property type="match status" value="1"/>
</dbReference>
<evidence type="ECO:0000259" key="3">
    <source>
        <dbReference type="SMART" id="SM00829"/>
    </source>
</evidence>
<keyword evidence="2" id="KW-1133">Transmembrane helix</keyword>
<dbReference type="SMART" id="SM00829">
    <property type="entry name" value="PKS_ER"/>
    <property type="match status" value="1"/>
</dbReference>
<keyword evidence="2" id="KW-0812">Transmembrane</keyword>
<evidence type="ECO:0000256" key="2">
    <source>
        <dbReference type="SAM" id="Phobius"/>
    </source>
</evidence>
<gene>
    <name evidence="4" type="ORF">C6Y53_15695</name>
</gene>
<dbReference type="GO" id="GO:0016491">
    <property type="term" value="F:oxidoreductase activity"/>
    <property type="evidence" value="ECO:0007669"/>
    <property type="project" value="InterPro"/>
</dbReference>
<dbReference type="Proteomes" id="UP000237655">
    <property type="component" value="Chromosome"/>
</dbReference>
<dbReference type="Gene3D" id="3.90.180.10">
    <property type="entry name" value="Medium-chain alcohol dehydrogenases, catalytic domain"/>
    <property type="match status" value="1"/>
</dbReference>
<dbReference type="KEGG" id="thas:C6Y53_15695"/>
<dbReference type="SUPFAM" id="SSF51735">
    <property type="entry name" value="NAD(P)-binding Rossmann-fold domains"/>
    <property type="match status" value="1"/>
</dbReference>
<dbReference type="InterPro" id="IPR013149">
    <property type="entry name" value="ADH-like_C"/>
</dbReference>
<dbReference type="AlphaFoldDB" id="A0A2S0MSZ1"/>
<dbReference type="Gene3D" id="3.40.50.720">
    <property type="entry name" value="NAD(P)-binding Rossmann-like Domain"/>
    <property type="match status" value="1"/>
</dbReference>
<feature type="domain" description="Enoyl reductase (ER)" evidence="3">
    <location>
        <begin position="12"/>
        <end position="326"/>
    </location>
</feature>
<dbReference type="PANTHER" id="PTHR44154">
    <property type="entry name" value="QUINONE OXIDOREDUCTASE"/>
    <property type="match status" value="1"/>
</dbReference>
<proteinExistence type="predicted"/>
<keyword evidence="1" id="KW-0521">NADP</keyword>
<evidence type="ECO:0000313" key="4">
    <source>
        <dbReference type="EMBL" id="AVO39009.1"/>
    </source>
</evidence>
<dbReference type="RefSeq" id="WP_106473319.1">
    <property type="nucleotide sequence ID" value="NZ_CP027665.1"/>
</dbReference>
<protein>
    <submittedName>
        <fullName evidence="4">NADPH:quinone reductase</fullName>
    </submittedName>
</protein>
<dbReference type="EMBL" id="CP027665">
    <property type="protein sequence ID" value="AVO39009.1"/>
    <property type="molecule type" value="Genomic_DNA"/>
</dbReference>
<dbReference type="SUPFAM" id="SSF50129">
    <property type="entry name" value="GroES-like"/>
    <property type="match status" value="1"/>
</dbReference>
<name>A0A2S0MSZ1_9RHOB</name>
<sequence length="329" mass="33917">MQAIAYRAFGPAAEVLKLESFDCPPPGPGEVTVDLACSGVNPSDVKRRAGARAGETELPWPAIIPHSDGAGVISAIGDGVPASRLGERVWVWNGQWQRPFGTAATRITLPGDQAVALPDTVSMETGASLGIPGLTAAFTVFNGGEVEGGTVLVQGGAGTVGLLAVQLAKWGGARVIATARGAGIERARAAGADTVLDFGDPDLAARILSANDGAPVDRIVEVEFGINAETDTEVIAENGHICAYGSARAMTPAMPFYPLMFKAVTLELVLIYLLTPRQRQATTARLTAALEAGALDIPVAHVYDMAECAAAHEAVEAGSRDGAILLRLG</sequence>
<keyword evidence="2" id="KW-0472">Membrane</keyword>
<dbReference type="InterPro" id="IPR011032">
    <property type="entry name" value="GroES-like_sf"/>
</dbReference>